<feature type="transmembrane region" description="Helical" evidence="1">
    <location>
        <begin position="129"/>
        <end position="147"/>
    </location>
</feature>
<keyword evidence="1" id="KW-1133">Transmembrane helix</keyword>
<evidence type="ECO:0000313" key="14">
    <source>
        <dbReference type="Proteomes" id="UP000254076"/>
    </source>
</evidence>
<reference evidence="6 16" key="3">
    <citation type="journal article" date="2018" name="Emerg. Microbes Infect.">
        <title>Phenotypic and molecular analysis of nontypeable Group B streptococci: identification of cps2a and hybrid cps2a/cps5 Group B streptococcal capsule gene clusters.</title>
        <authorList>
            <person name="Alhhazmi A."/>
            <person name="Tyrrell G.J."/>
        </authorList>
    </citation>
    <scope>NUCLEOTIDE SEQUENCE [LARGE SCALE GENOMIC DNA]</scope>
    <source>
        <strain evidence="6 16">PLGBS17</strain>
    </source>
</reference>
<evidence type="ECO:0000313" key="17">
    <source>
        <dbReference type="Proteomes" id="UP000268870"/>
    </source>
</evidence>
<dbReference type="GO" id="GO:0008982">
    <property type="term" value="F:protein-N(PI)-phosphohistidine-sugar phosphotransferase activity"/>
    <property type="evidence" value="ECO:0007669"/>
    <property type="project" value="InterPro"/>
</dbReference>
<dbReference type="RefSeq" id="WP_000556340.1">
    <property type="nucleotide sequence ID" value="NZ_BCNJ01000003.1"/>
</dbReference>
<feature type="transmembrane region" description="Helical" evidence="1">
    <location>
        <begin position="316"/>
        <end position="341"/>
    </location>
</feature>
<feature type="transmembrane region" description="Helical" evidence="1">
    <location>
        <begin position="262"/>
        <end position="280"/>
    </location>
</feature>
<dbReference type="Proteomes" id="UP000250200">
    <property type="component" value="Unassembled WGS sequence"/>
</dbReference>
<organism evidence="3 11">
    <name type="scientific">Streptococcus agalactiae</name>
    <dbReference type="NCBI Taxonomy" id="1311"/>
    <lineage>
        <taxon>Bacteria</taxon>
        <taxon>Bacillati</taxon>
        <taxon>Bacillota</taxon>
        <taxon>Bacilli</taxon>
        <taxon>Lactobacillales</taxon>
        <taxon>Streptococcaceae</taxon>
        <taxon>Streptococcus</taxon>
    </lineage>
</organism>
<reference evidence="10 17" key="5">
    <citation type="submission" date="2018-12" db="EMBL/GenBank/DDBJ databases">
        <authorList>
            <consortium name="Pathogen Informatics"/>
        </authorList>
    </citation>
    <scope>NUCLEOTIDE SEQUENCE [LARGE SCALE GENOMIC DNA]</scope>
    <source>
        <strain evidence="10 17">NCTC8184</strain>
    </source>
</reference>
<reference evidence="5 12" key="2">
    <citation type="journal article" date="2016" name="Sci. Rep.">
        <title>Serotype IV Streptococcus agalactiae ST-452 has arisen from large genomic recombination events between CC23 and the hypervirulent CC17 lineages.</title>
        <authorList>
            <person name="Campisi E."/>
            <person name="Rinaudo C.D."/>
            <person name="Donati C."/>
            <person name="Barucco M."/>
            <person name="Torricelli G."/>
            <person name="Edwards M.S."/>
            <person name="Baker C.J."/>
            <person name="Margarit I."/>
            <person name="Rosini R."/>
        </authorList>
    </citation>
    <scope>NUCLEOTIDE SEQUENCE [LARGE SCALE GENOMIC DNA]</scope>
    <source>
        <strain evidence="5 12">CZ-PW-140</strain>
    </source>
</reference>
<dbReference type="GO" id="GO:0005886">
    <property type="term" value="C:plasma membrane"/>
    <property type="evidence" value="ECO:0007669"/>
    <property type="project" value="TreeGrafter"/>
</dbReference>
<dbReference type="InterPro" id="IPR004501">
    <property type="entry name" value="PTS_EIIC_3"/>
</dbReference>
<feature type="transmembrane region" description="Helical" evidence="1">
    <location>
        <begin position="372"/>
        <end position="391"/>
    </location>
</feature>
<evidence type="ECO:0000313" key="10">
    <source>
        <dbReference type="EMBL" id="VED64163.1"/>
    </source>
</evidence>
<keyword evidence="4" id="KW-0762">Sugar transport</keyword>
<dbReference type="PANTHER" id="PTHR33989:SF4">
    <property type="entry name" value="PTS SYSTEM N,N'-DIACETYLCHITOBIOSE-SPECIFIC EIIC COMPONENT"/>
    <property type="match status" value="1"/>
</dbReference>
<accession>A0A075N850</accession>
<feature type="transmembrane region" description="Helical" evidence="1">
    <location>
        <begin position="98"/>
        <end position="117"/>
    </location>
</feature>
<evidence type="ECO:0000313" key="9">
    <source>
        <dbReference type="EMBL" id="SUN28705.1"/>
    </source>
</evidence>
<dbReference type="EMBL" id="QHGZ01000131">
    <property type="protein sequence ID" value="RDY82769.1"/>
    <property type="molecule type" value="Genomic_DNA"/>
</dbReference>
<name>A0A075N850_STRAG</name>
<dbReference type="AlphaFoldDB" id="A0A075N850"/>
<evidence type="ECO:0000313" key="13">
    <source>
        <dbReference type="Proteomes" id="UP000250200"/>
    </source>
</evidence>
<dbReference type="EMBL" id="MAWT01000011">
    <property type="protein sequence ID" value="OCM71883.1"/>
    <property type="molecule type" value="Genomic_DNA"/>
</dbReference>
<feature type="transmembrane region" description="Helical" evidence="1">
    <location>
        <begin position="154"/>
        <end position="174"/>
    </location>
</feature>
<evidence type="ECO:0000313" key="8">
    <source>
        <dbReference type="EMBL" id="SUN14330.1"/>
    </source>
</evidence>
<evidence type="ECO:0000256" key="1">
    <source>
        <dbReference type="SAM" id="Phobius"/>
    </source>
</evidence>
<reference evidence="4" key="6">
    <citation type="submission" date="2023-05" db="EMBL/GenBank/DDBJ databases">
        <title>Cataloging the Phylogenetic Diversity of Human Bladder Bacteria.</title>
        <authorList>
            <person name="Du J."/>
        </authorList>
    </citation>
    <scope>NUCLEOTIDE SEQUENCE</scope>
    <source>
        <strain evidence="4">UMB8703</strain>
    </source>
</reference>
<evidence type="ECO:0000313" key="16">
    <source>
        <dbReference type="Proteomes" id="UP000256718"/>
    </source>
</evidence>
<dbReference type="Proteomes" id="UP000256718">
    <property type="component" value="Unassembled WGS sequence"/>
</dbReference>
<dbReference type="GO" id="GO:0009401">
    <property type="term" value="P:phosphoenolpyruvate-dependent sugar phosphotransferase system"/>
    <property type="evidence" value="ECO:0007669"/>
    <property type="project" value="InterPro"/>
</dbReference>
<dbReference type="InterPro" id="IPR051088">
    <property type="entry name" value="PTS_Sugar-EIIC/EIIB"/>
</dbReference>
<dbReference type="EMBL" id="LR134265">
    <property type="protein sequence ID" value="VED64163.1"/>
    <property type="molecule type" value="Genomic_DNA"/>
</dbReference>
<keyword evidence="1" id="KW-0812">Transmembrane</keyword>
<evidence type="ECO:0000313" key="5">
    <source>
        <dbReference type="EMBL" id="OCM71883.1"/>
    </source>
</evidence>
<evidence type="ECO:0000313" key="15">
    <source>
        <dbReference type="Proteomes" id="UP000255140"/>
    </source>
</evidence>
<evidence type="ECO:0000313" key="6">
    <source>
        <dbReference type="EMBL" id="RDY82769.1"/>
    </source>
</evidence>
<sequence>MHSTIYKCHHCRYLIYKSFKDIFPFALIFSWIEILQKLVISDDSFLAQTTKSSIYKNEWLYTVSNTLYDLSHLLIYFMASYFVASLVWRGLSNQTKESFSASLLGFATVWLLLTSVVPGTDYHYPSQPIWLMLALISYLFIFLTRLLQNRHHIFQYSMLAILLLISSILSHILYRYPNIDLEYLIQNHFSQWLGDGPHQLIPIMLWSILAIFLTLSGLFVPDILFRPYSYFSVVSENLNAALSQHTDKIPYLYTFYTVKNSFAMFGGIGILLSLFLAVLYESRKLQSKNYYKLTLLTLTPLIFDQNLPFLVGLPVILQPILFIPMVLTTIFAEAFGALMLYLKFVDPAVYTVPSGTPSLLFGFLASNGDWRYLPVTAIILVVGFFIYRPFVKIAFAKEEQYEKIT</sequence>
<evidence type="ECO:0000313" key="7">
    <source>
        <dbReference type="EMBL" id="SQA18714.1"/>
    </source>
</evidence>
<dbReference type="EMBL" id="UAVB01000001">
    <property type="protein sequence ID" value="SQA18714.1"/>
    <property type="molecule type" value="Genomic_DNA"/>
</dbReference>
<dbReference type="Proteomes" id="UP001230629">
    <property type="component" value="Unassembled WGS sequence"/>
</dbReference>
<dbReference type="Proteomes" id="UP000093122">
    <property type="component" value="Unassembled WGS sequence"/>
</dbReference>
<dbReference type="EMBL" id="UHEW01000005">
    <property type="protein sequence ID" value="SUN28705.1"/>
    <property type="molecule type" value="Genomic_DNA"/>
</dbReference>
<reference evidence="13 14" key="4">
    <citation type="submission" date="2018-06" db="EMBL/GenBank/DDBJ databases">
        <authorList>
            <consortium name="Pathogen Informatics"/>
            <person name="Doyle S."/>
        </authorList>
    </citation>
    <scope>NUCLEOTIDE SEQUENCE [LARGE SCALE GENOMIC DNA]</scope>
    <source>
        <strain evidence="7 13">NCTC8181</strain>
        <strain evidence="8 14">NCTC8185</strain>
        <strain evidence="9 15">NCTC9828</strain>
    </source>
</reference>
<evidence type="ECO:0000313" key="3">
    <source>
        <dbReference type="EMBL" id="KLL37708.1"/>
    </source>
</evidence>
<feature type="transmembrane region" description="Helical" evidence="1">
    <location>
        <begin position="200"/>
        <end position="220"/>
    </location>
</feature>
<dbReference type="Proteomes" id="UP000254076">
    <property type="component" value="Unassembled WGS sequence"/>
</dbReference>
<dbReference type="EMBL" id="UHEQ01000004">
    <property type="protein sequence ID" value="SUN14330.1"/>
    <property type="molecule type" value="Genomic_DNA"/>
</dbReference>
<feature type="transmembrane region" description="Helical" evidence="1">
    <location>
        <begin position="21"/>
        <end position="40"/>
    </location>
</feature>
<dbReference type="Proteomes" id="UP000035346">
    <property type="component" value="Unassembled WGS sequence"/>
</dbReference>
<keyword evidence="4" id="KW-0813">Transport</keyword>
<evidence type="ECO:0000313" key="4">
    <source>
        <dbReference type="EMBL" id="MDK6899207.1"/>
    </source>
</evidence>
<protein>
    <submittedName>
        <fullName evidence="7">PTS cellobiose-specific IIC component</fullName>
    </submittedName>
    <submittedName>
        <fullName evidence="3">PTS lactose transporter subunit IIC</fullName>
    </submittedName>
    <submittedName>
        <fullName evidence="4">PTS sugar transporter subunit IIC</fullName>
    </submittedName>
</protein>
<feature type="domain" description="PTS EIIC type-3" evidence="2">
    <location>
        <begin position="1"/>
        <end position="390"/>
    </location>
</feature>
<feature type="transmembrane region" description="Helical" evidence="1">
    <location>
        <begin position="73"/>
        <end position="91"/>
    </location>
</feature>
<dbReference type="PANTHER" id="PTHR33989">
    <property type="match status" value="1"/>
</dbReference>
<gene>
    <name evidence="7" type="primary">chbC</name>
    <name evidence="5" type="ORF">AX245_07305</name>
    <name evidence="6" type="ORF">C4618_05040</name>
    <name evidence="7" type="ORF">NCTC8181_01765</name>
    <name evidence="10" type="ORF">NCTC8184_00131</name>
    <name evidence="8" type="ORF">NCTC8185_01612</name>
    <name evidence="9" type="ORF">NCTC9828_00965</name>
    <name evidence="4" type="ORF">QP229_04255</name>
    <name evidence="3" type="ORF">WA04_07125</name>
</gene>
<dbReference type="KEGG" id="sage:EN72_08500"/>
<reference evidence="3 11" key="1">
    <citation type="journal article" date="2015" name="PLoS ONE">
        <title>Genomic analysis reveals the molecular basis for capsule loss in the group B streptococcus population.</title>
        <authorList>
            <consortium name="DEVANI Consortium"/>
            <person name="Rosini R."/>
            <person name="Campisi E."/>
            <person name="De Chiara M."/>
            <person name="Tettelin H."/>
            <person name="Rinaudo D."/>
            <person name="Toniolo C."/>
            <person name="Metruccio M."/>
            <person name="Guidotti S."/>
            <person name="Sorensen U.B."/>
            <person name="Kilian M."/>
            <person name="Ramirez M."/>
            <person name="Janulczyk R."/>
            <person name="Donati C."/>
            <person name="Grandi G."/>
            <person name="Margarit I."/>
        </authorList>
    </citation>
    <scope>NUCLEOTIDE SEQUENCE [LARGE SCALE GENOMIC DNA]</scope>
    <source>
        <strain evidence="3 11">DK-B-USS-215</strain>
    </source>
</reference>
<dbReference type="Proteomes" id="UP000255140">
    <property type="component" value="Unassembled WGS sequence"/>
</dbReference>
<proteinExistence type="predicted"/>
<keyword evidence="1" id="KW-0472">Membrane</keyword>
<dbReference type="Proteomes" id="UP000268870">
    <property type="component" value="Chromosome"/>
</dbReference>
<dbReference type="EMBL" id="LBKL01000075">
    <property type="protein sequence ID" value="KLL37708.1"/>
    <property type="molecule type" value="Genomic_DNA"/>
</dbReference>
<evidence type="ECO:0000313" key="11">
    <source>
        <dbReference type="Proteomes" id="UP000035346"/>
    </source>
</evidence>
<dbReference type="PROSITE" id="PS51105">
    <property type="entry name" value="PTS_EIIC_TYPE_3"/>
    <property type="match status" value="1"/>
</dbReference>
<evidence type="ECO:0000313" key="12">
    <source>
        <dbReference type="Proteomes" id="UP000093122"/>
    </source>
</evidence>
<dbReference type="EMBL" id="JASOIH010000002">
    <property type="protein sequence ID" value="MDK6899207.1"/>
    <property type="molecule type" value="Genomic_DNA"/>
</dbReference>
<dbReference type="GO" id="GO:1901264">
    <property type="term" value="P:carbohydrate derivative transport"/>
    <property type="evidence" value="ECO:0007669"/>
    <property type="project" value="TreeGrafter"/>
</dbReference>
<evidence type="ECO:0000259" key="2">
    <source>
        <dbReference type="PROSITE" id="PS51105"/>
    </source>
</evidence>
<dbReference type="KEGG" id="sagg:EN73_07670"/>